<evidence type="ECO:0000313" key="10">
    <source>
        <dbReference type="Proteomes" id="UP000177614"/>
    </source>
</evidence>
<dbReference type="STRING" id="1817814.A2V81_02330"/>
<accession>A0A1F4XL14</accession>
<reference evidence="9 10" key="1">
    <citation type="journal article" date="2016" name="Nat. Commun.">
        <title>Thousands of microbial genomes shed light on interconnected biogeochemical processes in an aquifer system.</title>
        <authorList>
            <person name="Anantharaman K."/>
            <person name="Brown C.T."/>
            <person name="Hug L.A."/>
            <person name="Sharon I."/>
            <person name="Castelle C.J."/>
            <person name="Probst A.J."/>
            <person name="Thomas B.C."/>
            <person name="Singh A."/>
            <person name="Wilkins M.J."/>
            <person name="Karaoz U."/>
            <person name="Brodie E.L."/>
            <person name="Williams K.H."/>
            <person name="Hubbard S.S."/>
            <person name="Banfield J.F."/>
        </authorList>
    </citation>
    <scope>NUCLEOTIDE SEQUENCE [LARGE SCALE GENOMIC DNA]</scope>
</reference>
<dbReference type="InterPro" id="IPR023631">
    <property type="entry name" value="Amidase_dom"/>
</dbReference>
<dbReference type="Gene3D" id="3.90.1300.10">
    <property type="entry name" value="Amidase signature (AS) domain"/>
    <property type="match status" value="1"/>
</dbReference>
<evidence type="ECO:0000313" key="9">
    <source>
        <dbReference type="EMBL" id="OGC82346.1"/>
    </source>
</evidence>
<dbReference type="Proteomes" id="UP000177614">
    <property type="component" value="Unassembled WGS sequence"/>
</dbReference>
<keyword evidence="4 7" id="KW-0067">ATP-binding</keyword>
<comment type="catalytic activity">
    <reaction evidence="6 7">
        <text>L-glutamyl-tRNA(Gln) + L-glutamine + ATP + H2O = L-glutaminyl-tRNA(Gln) + L-glutamate + ADP + phosphate + H(+)</text>
        <dbReference type="Rhea" id="RHEA:17521"/>
        <dbReference type="Rhea" id="RHEA-COMP:9681"/>
        <dbReference type="Rhea" id="RHEA-COMP:9684"/>
        <dbReference type="ChEBI" id="CHEBI:15377"/>
        <dbReference type="ChEBI" id="CHEBI:15378"/>
        <dbReference type="ChEBI" id="CHEBI:29985"/>
        <dbReference type="ChEBI" id="CHEBI:30616"/>
        <dbReference type="ChEBI" id="CHEBI:43474"/>
        <dbReference type="ChEBI" id="CHEBI:58359"/>
        <dbReference type="ChEBI" id="CHEBI:78520"/>
        <dbReference type="ChEBI" id="CHEBI:78521"/>
        <dbReference type="ChEBI" id="CHEBI:456216"/>
        <dbReference type="EC" id="6.3.5.7"/>
    </reaction>
</comment>
<dbReference type="EMBL" id="MEWR01000008">
    <property type="protein sequence ID" value="OGC82346.1"/>
    <property type="molecule type" value="Genomic_DNA"/>
</dbReference>
<keyword evidence="3 7" id="KW-0547">Nucleotide-binding</keyword>
<dbReference type="PANTHER" id="PTHR11895:SF151">
    <property type="entry name" value="GLUTAMYL-TRNA(GLN) AMIDOTRANSFERASE SUBUNIT A"/>
    <property type="match status" value="1"/>
</dbReference>
<dbReference type="InterPro" id="IPR004412">
    <property type="entry name" value="GatA"/>
</dbReference>
<evidence type="ECO:0000256" key="2">
    <source>
        <dbReference type="ARBA" id="ARBA00022598"/>
    </source>
</evidence>
<dbReference type="NCBIfam" id="TIGR00132">
    <property type="entry name" value="gatA"/>
    <property type="match status" value="1"/>
</dbReference>
<name>A0A1F4XL14_9BACT</name>
<dbReference type="GO" id="GO:0006412">
    <property type="term" value="P:translation"/>
    <property type="evidence" value="ECO:0007669"/>
    <property type="project" value="UniProtKB-UniRule"/>
</dbReference>
<sequence length="489" mass="52943">MSYTNLTISTAHQMLSAGKISPIDLTKHCLEQIEKTDPTINACITVIKEQAIAHAEDAAKRYKNGEPRGILDGIPLSIKDVFCIRNIRTTAASHILENFVPPYDATVIGKLKNAGAIFVSKTNTDEFTCGASTETSAFGVTKNPWNTETVAGGSSGGSAASIASGQCLGSLGTDTGGSIRQPAAFCNVTGLKVTYGRVSRYGVISMASSLDTIGPLARSAEDCAHLLEIIAGFDPNDSTTPQVPLKDYSMEAKKALPKYRIGIPQEYFGDALTEETKIAVESAAKVFEKMGCTLIPLSLPHTKYAVSVYYILSPSEVSSNMSRYDGIRFGPGPKKIPDDLQEYFFAAREEGFGDEMKRRIMIGTYALSAGYYDAYYKKAQKVRTLIIRDFEEAFKNVDALLTPVSPYPAFKIGDKSQDPLQMYLADTLTIPSSLAGIPGISLPCGFTSEHLPIGLQLLSPAFTEERLLQLGFHYQTATHHHLTCAPITI</sequence>
<feature type="active site" description="Charge relay system" evidence="7">
    <location>
        <position position="79"/>
    </location>
</feature>
<protein>
    <recommendedName>
        <fullName evidence="7">Glutamyl-tRNA(Gln) amidotransferase subunit A</fullName>
        <shortName evidence="7">Glu-ADT subunit A</shortName>
        <ecNumber evidence="7">6.3.5.7</ecNumber>
    </recommendedName>
</protein>
<dbReference type="GO" id="GO:0030956">
    <property type="term" value="C:glutamyl-tRNA(Gln) amidotransferase complex"/>
    <property type="evidence" value="ECO:0007669"/>
    <property type="project" value="InterPro"/>
</dbReference>
<dbReference type="GO" id="GO:0005524">
    <property type="term" value="F:ATP binding"/>
    <property type="evidence" value="ECO:0007669"/>
    <property type="project" value="UniProtKB-KW"/>
</dbReference>
<feature type="active site" description="Acyl-ester intermediate" evidence="7">
    <location>
        <position position="178"/>
    </location>
</feature>
<dbReference type="InterPro" id="IPR000120">
    <property type="entry name" value="Amidase"/>
</dbReference>
<dbReference type="InterPro" id="IPR036928">
    <property type="entry name" value="AS_sf"/>
</dbReference>
<feature type="active site" description="Charge relay system" evidence="7">
    <location>
        <position position="154"/>
    </location>
</feature>
<organism evidence="9 10">
    <name type="scientific">Candidatus Abawacabacteria bacterium RBG_16_42_10</name>
    <dbReference type="NCBI Taxonomy" id="1817814"/>
    <lineage>
        <taxon>Bacteria</taxon>
        <taxon>Candidatus Abawacaibacteriota</taxon>
    </lineage>
</organism>
<evidence type="ECO:0000256" key="3">
    <source>
        <dbReference type="ARBA" id="ARBA00022741"/>
    </source>
</evidence>
<dbReference type="HAMAP" id="MF_00120">
    <property type="entry name" value="GatA"/>
    <property type="match status" value="1"/>
</dbReference>
<evidence type="ECO:0000256" key="4">
    <source>
        <dbReference type="ARBA" id="ARBA00022840"/>
    </source>
</evidence>
<comment type="function">
    <text evidence="7">Allows the formation of correctly charged Gln-tRNA(Gln) through the transamidation of misacylated Glu-tRNA(Gln) in organisms which lack glutaminyl-tRNA synthetase. The reaction takes place in the presence of glutamine and ATP through an activated gamma-phospho-Glu-tRNA(Gln).</text>
</comment>
<dbReference type="Pfam" id="PF01425">
    <property type="entry name" value="Amidase"/>
    <property type="match status" value="1"/>
</dbReference>
<evidence type="ECO:0000256" key="1">
    <source>
        <dbReference type="ARBA" id="ARBA00008069"/>
    </source>
</evidence>
<keyword evidence="9" id="KW-0808">Transferase</keyword>
<dbReference type="EC" id="6.3.5.7" evidence="7"/>
<feature type="domain" description="Amidase" evidence="8">
    <location>
        <begin position="24"/>
        <end position="468"/>
    </location>
</feature>
<evidence type="ECO:0000256" key="6">
    <source>
        <dbReference type="ARBA" id="ARBA00047407"/>
    </source>
</evidence>
<comment type="caution">
    <text evidence="9">The sequence shown here is derived from an EMBL/GenBank/DDBJ whole genome shotgun (WGS) entry which is preliminary data.</text>
</comment>
<keyword evidence="5 7" id="KW-0648">Protein biosynthesis</keyword>
<dbReference type="AlphaFoldDB" id="A0A1F4XL14"/>
<evidence type="ECO:0000256" key="7">
    <source>
        <dbReference type="HAMAP-Rule" id="MF_00120"/>
    </source>
</evidence>
<dbReference type="PANTHER" id="PTHR11895">
    <property type="entry name" value="TRANSAMIDASE"/>
    <property type="match status" value="1"/>
</dbReference>
<dbReference type="InterPro" id="IPR020556">
    <property type="entry name" value="Amidase_CS"/>
</dbReference>
<gene>
    <name evidence="7 9" type="primary">gatA</name>
    <name evidence="9" type="ORF">A2V81_02330</name>
</gene>
<proteinExistence type="inferred from homology"/>
<dbReference type="SUPFAM" id="SSF75304">
    <property type="entry name" value="Amidase signature (AS) enzymes"/>
    <property type="match status" value="1"/>
</dbReference>
<comment type="subunit">
    <text evidence="7">Heterotrimer of A, B and C subunits.</text>
</comment>
<comment type="similarity">
    <text evidence="1 7">Belongs to the amidase family. GatA subfamily.</text>
</comment>
<evidence type="ECO:0000256" key="5">
    <source>
        <dbReference type="ARBA" id="ARBA00022917"/>
    </source>
</evidence>
<dbReference type="GO" id="GO:0050567">
    <property type="term" value="F:glutaminyl-tRNA synthase (glutamine-hydrolyzing) activity"/>
    <property type="evidence" value="ECO:0007669"/>
    <property type="project" value="UniProtKB-UniRule"/>
</dbReference>
<dbReference type="PROSITE" id="PS00571">
    <property type="entry name" value="AMIDASES"/>
    <property type="match status" value="1"/>
</dbReference>
<evidence type="ECO:0000259" key="8">
    <source>
        <dbReference type="Pfam" id="PF01425"/>
    </source>
</evidence>
<keyword evidence="2 7" id="KW-0436">Ligase</keyword>
<dbReference type="GO" id="GO:0016740">
    <property type="term" value="F:transferase activity"/>
    <property type="evidence" value="ECO:0007669"/>
    <property type="project" value="UniProtKB-KW"/>
</dbReference>